<keyword evidence="3 5" id="KW-1133">Transmembrane helix</keyword>
<dbReference type="GO" id="GO:0016491">
    <property type="term" value="F:oxidoreductase activity"/>
    <property type="evidence" value="ECO:0007669"/>
    <property type="project" value="InterPro"/>
</dbReference>
<dbReference type="Proteomes" id="UP001223802">
    <property type="component" value="Chromosome"/>
</dbReference>
<dbReference type="InterPro" id="IPR050307">
    <property type="entry name" value="Sterol_Desaturase_Related"/>
</dbReference>
<evidence type="ECO:0000256" key="4">
    <source>
        <dbReference type="ARBA" id="ARBA00023136"/>
    </source>
</evidence>
<dbReference type="AlphaFoldDB" id="A0AA50KST4"/>
<gene>
    <name evidence="7" type="ORF">PU634_08200</name>
</gene>
<name>A0AA50KST4_9GAMM</name>
<comment type="subcellular location">
    <subcellularLocation>
        <location evidence="1">Membrane</location>
    </subcellularLocation>
</comment>
<feature type="transmembrane region" description="Helical" evidence="5">
    <location>
        <begin position="143"/>
        <end position="167"/>
    </location>
</feature>
<dbReference type="InterPro" id="IPR006694">
    <property type="entry name" value="Fatty_acid_hydroxylase"/>
</dbReference>
<accession>A0AA50KST4</accession>
<evidence type="ECO:0000259" key="6">
    <source>
        <dbReference type="Pfam" id="PF04116"/>
    </source>
</evidence>
<dbReference type="Pfam" id="PF04116">
    <property type="entry name" value="FA_hydroxylase"/>
    <property type="match status" value="1"/>
</dbReference>
<evidence type="ECO:0000256" key="1">
    <source>
        <dbReference type="ARBA" id="ARBA00004370"/>
    </source>
</evidence>
<keyword evidence="2 5" id="KW-0812">Transmembrane</keyword>
<dbReference type="GO" id="GO:0008610">
    <property type="term" value="P:lipid biosynthetic process"/>
    <property type="evidence" value="ECO:0007669"/>
    <property type="project" value="InterPro"/>
</dbReference>
<keyword evidence="4 5" id="KW-0472">Membrane</keyword>
<dbReference type="KEGG" id="ope:PU634_08200"/>
<evidence type="ECO:0000313" key="8">
    <source>
        <dbReference type="Proteomes" id="UP001223802"/>
    </source>
</evidence>
<evidence type="ECO:0000256" key="2">
    <source>
        <dbReference type="ARBA" id="ARBA00022692"/>
    </source>
</evidence>
<organism evidence="7 8">
    <name type="scientific">Oceanimonas pelagia</name>
    <dbReference type="NCBI Taxonomy" id="3028314"/>
    <lineage>
        <taxon>Bacteria</taxon>
        <taxon>Pseudomonadati</taxon>
        <taxon>Pseudomonadota</taxon>
        <taxon>Gammaproteobacteria</taxon>
        <taxon>Aeromonadales</taxon>
        <taxon>Aeromonadaceae</taxon>
        <taxon>Oceanimonas</taxon>
    </lineage>
</organism>
<dbReference type="EMBL" id="CP118224">
    <property type="protein sequence ID" value="WMC12332.1"/>
    <property type="molecule type" value="Genomic_DNA"/>
</dbReference>
<dbReference type="RefSeq" id="WP_306763564.1">
    <property type="nucleotide sequence ID" value="NZ_CP118224.1"/>
</dbReference>
<evidence type="ECO:0000256" key="3">
    <source>
        <dbReference type="ARBA" id="ARBA00022989"/>
    </source>
</evidence>
<feature type="transmembrane region" description="Helical" evidence="5">
    <location>
        <begin position="45"/>
        <end position="71"/>
    </location>
</feature>
<keyword evidence="8" id="KW-1185">Reference proteome</keyword>
<evidence type="ECO:0000313" key="7">
    <source>
        <dbReference type="EMBL" id="WMC12332.1"/>
    </source>
</evidence>
<dbReference type="GO" id="GO:0005506">
    <property type="term" value="F:iron ion binding"/>
    <property type="evidence" value="ECO:0007669"/>
    <property type="project" value="InterPro"/>
</dbReference>
<sequence length="266" mass="30763">MLNEFEPWLRLGSFAGLLLLFLLWEHYAPRRPQRQRRGPRWLRHLALAGLNTLLVRALFPLAAVGAALLAAERNWGVLAWLALPDWLALPLTVLLLDLLIYWQHRLFHRVPLLWRLHRMHHTDTELDATTGVRFHPLEILLSMAIKLAGVLLLGASPLAVLVFEVLLNATSLFNHANIHLPAKVDAVLRRLLVTPDMHRVHHSVYPQETDSNFGFNLSCWDRWLGSYRARPRDGHRHMRLGLKEFRAPEERGLLRLLTQPFRRTGI</sequence>
<feature type="domain" description="Fatty acid hydroxylase" evidence="6">
    <location>
        <begin position="91"/>
        <end position="225"/>
    </location>
</feature>
<reference evidence="7 8" key="1">
    <citation type="submission" date="2023-02" db="EMBL/GenBank/DDBJ databases">
        <title>Complete genome sequence of a novel bacterium Oceanimonas sp. NTOU-MSR1 isolated from marine coast sediment.</title>
        <authorList>
            <person name="Yang H.-T."/>
            <person name="Chen Y.-L."/>
            <person name="Ho Y.-N."/>
        </authorList>
    </citation>
    <scope>NUCLEOTIDE SEQUENCE [LARGE SCALE GENOMIC DNA]</scope>
    <source>
        <strain evidence="7 8">NTOU-MSR1</strain>
    </source>
</reference>
<protein>
    <submittedName>
        <fullName evidence="7">Sterol desaturase family protein</fullName>
    </submittedName>
</protein>
<evidence type="ECO:0000256" key="5">
    <source>
        <dbReference type="SAM" id="Phobius"/>
    </source>
</evidence>
<dbReference type="PANTHER" id="PTHR11863">
    <property type="entry name" value="STEROL DESATURASE"/>
    <property type="match status" value="1"/>
</dbReference>
<proteinExistence type="predicted"/>
<feature type="transmembrane region" description="Helical" evidence="5">
    <location>
        <begin position="77"/>
        <end position="102"/>
    </location>
</feature>
<feature type="transmembrane region" description="Helical" evidence="5">
    <location>
        <begin position="7"/>
        <end position="24"/>
    </location>
</feature>
<dbReference type="GO" id="GO:0016020">
    <property type="term" value="C:membrane"/>
    <property type="evidence" value="ECO:0007669"/>
    <property type="project" value="UniProtKB-SubCell"/>
</dbReference>